<accession>A0A2S7VJC3</accession>
<name>A0A2S7VJC3_PHOAN</name>
<evidence type="ECO:0000313" key="2">
    <source>
        <dbReference type="EMBL" id="PQJ62286.1"/>
    </source>
</evidence>
<sequence length="268" mass="29712">MNNTNNYEHSLLFSRMLGIINEDELKVLENKKIAVPGAGGVGFTHAETLVRMGVGAINIADFDTFGPENMNRQFGCTISTIGQEKVSILNERLNDINPNIKTQTFEGISYENIDDFLDGVDLVCDAMDYFVIEPRILMYKRAREKGIPVIVSGPVGFGASLHVFSPDGMSFEEFFDLKASDTTDEKLLKFGIGLTPSELYLDYQPSACLNFNTKKVSSISSSCLLASSLTGSASLLQLLGSQSFKAVPYCYQLDLRSFKFEEVLFRKK</sequence>
<dbReference type="GO" id="GO:0061504">
    <property type="term" value="P:cyclic threonylcarbamoyladenosine biosynthetic process"/>
    <property type="evidence" value="ECO:0007669"/>
    <property type="project" value="TreeGrafter"/>
</dbReference>
<proteinExistence type="predicted"/>
<dbReference type="EMBL" id="MSCJ01000003">
    <property type="protein sequence ID" value="PQJ62286.1"/>
    <property type="molecule type" value="Genomic_DNA"/>
</dbReference>
<dbReference type="Pfam" id="PF00899">
    <property type="entry name" value="ThiF"/>
    <property type="match status" value="1"/>
</dbReference>
<dbReference type="InterPro" id="IPR045886">
    <property type="entry name" value="ThiF/MoeB/HesA"/>
</dbReference>
<dbReference type="RefSeq" id="WP_198038505.1">
    <property type="nucleotide sequence ID" value="NZ_MSCJ01000003.1"/>
</dbReference>
<dbReference type="PANTHER" id="PTHR43267:SF1">
    <property type="entry name" value="TRNA THREONYLCARBAMOYLADENOSINE DEHYDRATASE"/>
    <property type="match status" value="1"/>
</dbReference>
<reference evidence="2 3" key="1">
    <citation type="submission" date="2016-12" db="EMBL/GenBank/DDBJ databases">
        <title>Diversity of luminous bacteria.</title>
        <authorList>
            <person name="Yoshizawa S."/>
            <person name="Kogure K."/>
        </authorList>
    </citation>
    <scope>NUCLEOTIDE SEQUENCE [LARGE SCALE GENOMIC DNA]</scope>
    <source>
        <strain evidence="2 3">LC1-200</strain>
    </source>
</reference>
<dbReference type="GO" id="GO:0061503">
    <property type="term" value="F:tRNA threonylcarbamoyladenosine dehydratase"/>
    <property type="evidence" value="ECO:0007669"/>
    <property type="project" value="TreeGrafter"/>
</dbReference>
<feature type="domain" description="THIF-type NAD/FAD binding fold" evidence="1">
    <location>
        <begin position="16"/>
        <end position="265"/>
    </location>
</feature>
<dbReference type="CDD" id="cd01483">
    <property type="entry name" value="E1_enzyme_family"/>
    <property type="match status" value="1"/>
</dbReference>
<evidence type="ECO:0000313" key="3">
    <source>
        <dbReference type="Proteomes" id="UP000238730"/>
    </source>
</evidence>
<dbReference type="Proteomes" id="UP000238730">
    <property type="component" value="Unassembled WGS sequence"/>
</dbReference>
<gene>
    <name evidence="2" type="ORF">BTO08_18780</name>
</gene>
<comment type="caution">
    <text evidence="2">The sequence shown here is derived from an EMBL/GenBank/DDBJ whole genome shotgun (WGS) entry which is preliminary data.</text>
</comment>
<dbReference type="GO" id="GO:0008641">
    <property type="term" value="F:ubiquitin-like modifier activating enzyme activity"/>
    <property type="evidence" value="ECO:0007669"/>
    <property type="project" value="InterPro"/>
</dbReference>
<dbReference type="AlphaFoldDB" id="A0A2S7VJC3"/>
<dbReference type="InterPro" id="IPR035985">
    <property type="entry name" value="Ubiquitin-activating_enz"/>
</dbReference>
<protein>
    <submittedName>
        <fullName evidence="2">Dinucleotide-utilizing protein</fullName>
    </submittedName>
</protein>
<dbReference type="SUPFAM" id="SSF69572">
    <property type="entry name" value="Activating enzymes of the ubiquitin-like proteins"/>
    <property type="match status" value="1"/>
</dbReference>
<dbReference type="InterPro" id="IPR000594">
    <property type="entry name" value="ThiF_NAD_FAD-bd"/>
</dbReference>
<evidence type="ECO:0000259" key="1">
    <source>
        <dbReference type="Pfam" id="PF00899"/>
    </source>
</evidence>
<dbReference type="Gene3D" id="3.40.50.720">
    <property type="entry name" value="NAD(P)-binding Rossmann-like Domain"/>
    <property type="match status" value="1"/>
</dbReference>
<organism evidence="2 3">
    <name type="scientific">Photobacterium angustum</name>
    <dbReference type="NCBI Taxonomy" id="661"/>
    <lineage>
        <taxon>Bacteria</taxon>
        <taxon>Pseudomonadati</taxon>
        <taxon>Pseudomonadota</taxon>
        <taxon>Gammaproteobacteria</taxon>
        <taxon>Vibrionales</taxon>
        <taxon>Vibrionaceae</taxon>
        <taxon>Photobacterium</taxon>
    </lineage>
</organism>
<dbReference type="PANTHER" id="PTHR43267">
    <property type="entry name" value="TRNA THREONYLCARBAMOYLADENOSINE DEHYDRATASE"/>
    <property type="match status" value="1"/>
</dbReference>